<protein>
    <submittedName>
        <fullName evidence="1">Uncharacterized protein</fullName>
    </submittedName>
</protein>
<name>A0A9P6RS27_9FUNG</name>
<reference evidence="1" key="1">
    <citation type="journal article" date="2020" name="Fungal Divers.">
        <title>Resolving the Mortierellaceae phylogeny through synthesis of multi-gene phylogenetics and phylogenomics.</title>
        <authorList>
            <person name="Vandepol N."/>
            <person name="Liber J."/>
            <person name="Desiro A."/>
            <person name="Na H."/>
            <person name="Kennedy M."/>
            <person name="Barry K."/>
            <person name="Grigoriev I.V."/>
            <person name="Miller A.N."/>
            <person name="O'Donnell K."/>
            <person name="Stajich J.E."/>
            <person name="Bonito G."/>
        </authorList>
    </citation>
    <scope>NUCLEOTIDE SEQUENCE</scope>
    <source>
        <strain evidence="1">REB-010B</strain>
    </source>
</reference>
<sequence>MESLADEDAGLVFWEDFCDLHGWLRTPNVANIRRYAEVFVNDKEQEINQRRNDMGYISGHDLFIKPVLRLQAQLLADNNINGRDWHNVFNPILWSDIVDYDQDYPSLFIDTVVATRSLEKYGHHIRTLKIKCLDNDLQRLLAVAPDRFSRLHSIELIGFESSDDALANLLRRCSRGCGGVGLRRVVVLTSDDWSCWRFDEFDFGKKSVEALKDHFPTLEVLRTEAAWFSSKDIQGLLCSSSRLKVFNILPKDRRQSVDQSLPWLDANDAVQTDWACTSLVVFGCPIGGIRRNSESCVLKDKDQKMSAALHNGVYSQLGRLTHLEELRMGIPYDSEGLDYHRHDKKNDRQYDCLSMSLESGLGLLSGLKNLRVVALEDMEVDIDGDNERKWIEEHWPNARVVTTDDWTDRDDDSQLSGFYDEDSEEDLSVILNGLTLIILITLMRVYFYDLSGTSPIRN</sequence>
<dbReference type="Proteomes" id="UP000738325">
    <property type="component" value="Unassembled WGS sequence"/>
</dbReference>
<evidence type="ECO:0000313" key="1">
    <source>
        <dbReference type="EMBL" id="KAG0327599.1"/>
    </source>
</evidence>
<dbReference type="EMBL" id="JAAAIP010000052">
    <property type="protein sequence ID" value="KAG0327599.1"/>
    <property type="molecule type" value="Genomic_DNA"/>
</dbReference>
<dbReference type="AlphaFoldDB" id="A0A9P6RS27"/>
<accession>A0A9P6RS27</accession>
<keyword evidence="2" id="KW-1185">Reference proteome</keyword>
<evidence type="ECO:0000313" key="2">
    <source>
        <dbReference type="Proteomes" id="UP000738325"/>
    </source>
</evidence>
<organism evidence="1 2">
    <name type="scientific">Dissophora globulifera</name>
    <dbReference type="NCBI Taxonomy" id="979702"/>
    <lineage>
        <taxon>Eukaryota</taxon>
        <taxon>Fungi</taxon>
        <taxon>Fungi incertae sedis</taxon>
        <taxon>Mucoromycota</taxon>
        <taxon>Mortierellomycotina</taxon>
        <taxon>Mortierellomycetes</taxon>
        <taxon>Mortierellales</taxon>
        <taxon>Mortierellaceae</taxon>
        <taxon>Dissophora</taxon>
    </lineage>
</organism>
<comment type="caution">
    <text evidence="1">The sequence shown here is derived from an EMBL/GenBank/DDBJ whole genome shotgun (WGS) entry which is preliminary data.</text>
</comment>
<gene>
    <name evidence="1" type="ORF">BGZ99_007301</name>
</gene>
<dbReference type="OrthoDB" id="2399335at2759"/>
<proteinExistence type="predicted"/>